<evidence type="ECO:0000313" key="2">
    <source>
        <dbReference type="EMBL" id="MBC2776260.1"/>
    </source>
</evidence>
<comment type="caution">
    <text evidence="2">The sequence shown here is derived from an EMBL/GenBank/DDBJ whole genome shotgun (WGS) entry which is preliminary data.</text>
</comment>
<keyword evidence="1" id="KW-0732">Signal</keyword>
<reference evidence="2 3" key="1">
    <citation type="submission" date="2020-08" db="EMBL/GenBank/DDBJ databases">
        <title>Draft genome sequence of Parasphingopyxis sp. GrpM-11.</title>
        <authorList>
            <person name="Oh J."/>
            <person name="Roh D.-H."/>
        </authorList>
    </citation>
    <scope>NUCLEOTIDE SEQUENCE [LARGE SCALE GENOMIC DNA]</scope>
    <source>
        <strain evidence="2 3">GrpM-11</strain>
    </source>
</reference>
<dbReference type="RefSeq" id="WP_185799559.1">
    <property type="nucleotide sequence ID" value="NZ_JACJVJ010000001.1"/>
</dbReference>
<proteinExistence type="predicted"/>
<gene>
    <name evidence="2" type="ORF">H6P80_01375</name>
</gene>
<sequence>MNKLFNAIAAGSAVAALGLGASAAQAADATATATAEILEQVTIVQAADLDFGTIVPSTTAASTVAIAANAAGTRTCGAGLTCAGTNASGQFNVTGSNGQTVDITDNGSSAVLTSGGDTMGVAFNFSSATLAMTGAAVPLYVGGTLNVGISQPTGVYTGTIAVSANYQ</sequence>
<dbReference type="Pfam" id="PF14352">
    <property type="entry name" value="DUF4402"/>
    <property type="match status" value="1"/>
</dbReference>
<accession>A0A842HWE0</accession>
<feature type="signal peptide" evidence="1">
    <location>
        <begin position="1"/>
        <end position="26"/>
    </location>
</feature>
<dbReference type="Proteomes" id="UP000564378">
    <property type="component" value="Unassembled WGS sequence"/>
</dbReference>
<protein>
    <submittedName>
        <fullName evidence="2">DUF4402 domain-containing protein</fullName>
    </submittedName>
</protein>
<feature type="chain" id="PRO_5032321485" evidence="1">
    <location>
        <begin position="27"/>
        <end position="167"/>
    </location>
</feature>
<dbReference type="AlphaFoldDB" id="A0A842HWE0"/>
<keyword evidence="3" id="KW-1185">Reference proteome</keyword>
<evidence type="ECO:0000256" key="1">
    <source>
        <dbReference type="SAM" id="SignalP"/>
    </source>
</evidence>
<organism evidence="2 3">
    <name type="scientific">Parasphingopyxis marina</name>
    <dbReference type="NCBI Taxonomy" id="2761622"/>
    <lineage>
        <taxon>Bacteria</taxon>
        <taxon>Pseudomonadati</taxon>
        <taxon>Pseudomonadota</taxon>
        <taxon>Alphaproteobacteria</taxon>
        <taxon>Sphingomonadales</taxon>
        <taxon>Sphingomonadaceae</taxon>
        <taxon>Parasphingopyxis</taxon>
    </lineage>
</organism>
<dbReference type="InterPro" id="IPR025514">
    <property type="entry name" value="DUF4402"/>
</dbReference>
<name>A0A842HWE0_9SPHN</name>
<dbReference type="EMBL" id="JACJVJ010000001">
    <property type="protein sequence ID" value="MBC2776260.1"/>
    <property type="molecule type" value="Genomic_DNA"/>
</dbReference>
<evidence type="ECO:0000313" key="3">
    <source>
        <dbReference type="Proteomes" id="UP000564378"/>
    </source>
</evidence>